<dbReference type="RefSeq" id="WP_039680739.1">
    <property type="nucleotide sequence ID" value="NZ_JAWGXO010000006.1"/>
</dbReference>
<evidence type="ECO:0000256" key="6">
    <source>
        <dbReference type="HAMAP-Rule" id="MF_01216"/>
    </source>
</evidence>
<accession>A0A0B3WNJ6</accession>
<protein>
    <recommendedName>
        <fullName evidence="6">FMN dependent NADH:quinone oxidoreductase</fullName>
        <ecNumber evidence="6">1.6.5.-</ecNumber>
    </recommendedName>
    <alternativeName>
        <fullName evidence="6">Azo-dye reductase</fullName>
    </alternativeName>
    <alternativeName>
        <fullName evidence="6">FMN-dependent NADH-azo compound oxidoreductase</fullName>
    </alternativeName>
    <alternativeName>
        <fullName evidence="6">FMN-dependent NADH-azoreductase</fullName>
        <ecNumber evidence="6">1.7.1.17</ecNumber>
    </alternativeName>
</protein>
<dbReference type="EMBL" id="JWHR01000121">
    <property type="protein sequence ID" value="KHS56110.1"/>
    <property type="molecule type" value="Genomic_DNA"/>
</dbReference>
<organism evidence="8 9">
    <name type="scientific">Terrisporobacter othiniensis</name>
    <dbReference type="NCBI Taxonomy" id="1577792"/>
    <lineage>
        <taxon>Bacteria</taxon>
        <taxon>Bacillati</taxon>
        <taxon>Bacillota</taxon>
        <taxon>Clostridia</taxon>
        <taxon>Peptostreptococcales</taxon>
        <taxon>Peptostreptococcaceae</taxon>
        <taxon>Terrisporobacter</taxon>
    </lineage>
</organism>
<dbReference type="PANTHER" id="PTHR43741:SF4">
    <property type="entry name" value="FMN-DEPENDENT NADH:QUINONE OXIDOREDUCTASE"/>
    <property type="match status" value="1"/>
</dbReference>
<dbReference type="InterPro" id="IPR050104">
    <property type="entry name" value="FMN-dep_NADH:Q_OxRdtase_AzoR1"/>
</dbReference>
<comment type="function">
    <text evidence="6">Quinone reductase that provides resistance to thiol-specific stress caused by electrophilic quinones.</text>
</comment>
<comment type="caution">
    <text evidence="8">The sequence shown here is derived from an EMBL/GenBank/DDBJ whole genome shotgun (WGS) entry which is preliminary data.</text>
</comment>
<keyword evidence="1 6" id="KW-0285">Flavoprotein</keyword>
<comment type="catalytic activity">
    <reaction evidence="5">
        <text>N,N-dimethyl-1,4-phenylenediamine + anthranilate + 2 NAD(+) = 2-(4-dimethylaminophenyl)diazenylbenzoate + 2 NADH + 2 H(+)</text>
        <dbReference type="Rhea" id="RHEA:55872"/>
        <dbReference type="ChEBI" id="CHEBI:15378"/>
        <dbReference type="ChEBI" id="CHEBI:15783"/>
        <dbReference type="ChEBI" id="CHEBI:16567"/>
        <dbReference type="ChEBI" id="CHEBI:57540"/>
        <dbReference type="ChEBI" id="CHEBI:57945"/>
        <dbReference type="ChEBI" id="CHEBI:71579"/>
        <dbReference type="EC" id="1.7.1.17"/>
    </reaction>
    <physiologicalReaction direction="right-to-left" evidence="5">
        <dbReference type="Rhea" id="RHEA:55874"/>
    </physiologicalReaction>
</comment>
<dbReference type="HAMAP" id="MF_01216">
    <property type="entry name" value="Azoreductase_type1"/>
    <property type="match status" value="1"/>
</dbReference>
<dbReference type="STRING" id="1577792.QX51_15160"/>
<evidence type="ECO:0000313" key="9">
    <source>
        <dbReference type="Proteomes" id="UP000031189"/>
    </source>
</evidence>
<dbReference type="Proteomes" id="UP000031189">
    <property type="component" value="Unassembled WGS sequence"/>
</dbReference>
<evidence type="ECO:0000256" key="2">
    <source>
        <dbReference type="ARBA" id="ARBA00022643"/>
    </source>
</evidence>
<dbReference type="EC" id="1.7.1.17" evidence="6"/>
<feature type="binding site" evidence="6">
    <location>
        <begin position="149"/>
        <end position="152"/>
    </location>
    <ligand>
        <name>FMN</name>
        <dbReference type="ChEBI" id="CHEBI:58210"/>
    </ligand>
</feature>
<comment type="similarity">
    <text evidence="6">Belongs to the azoreductase type 1 family.</text>
</comment>
<dbReference type="InterPro" id="IPR003680">
    <property type="entry name" value="Flavodoxin_fold"/>
</dbReference>
<dbReference type="GO" id="GO:0016652">
    <property type="term" value="F:oxidoreductase activity, acting on NAD(P)H as acceptor"/>
    <property type="evidence" value="ECO:0007669"/>
    <property type="project" value="UniProtKB-UniRule"/>
</dbReference>
<dbReference type="GO" id="GO:0010181">
    <property type="term" value="F:FMN binding"/>
    <property type="evidence" value="ECO:0007669"/>
    <property type="project" value="UniProtKB-UniRule"/>
</dbReference>
<feature type="domain" description="Flavodoxin-like fold" evidence="7">
    <location>
        <begin position="3"/>
        <end position="209"/>
    </location>
</feature>
<dbReference type="Pfam" id="PF02525">
    <property type="entry name" value="Flavodoxin_2"/>
    <property type="match status" value="1"/>
</dbReference>
<reference evidence="8 9" key="1">
    <citation type="submission" date="2014-12" db="EMBL/GenBank/DDBJ databases">
        <title>Draft genome sequence of Terrisporobacter sp. 08-306576, isolated from the blood culture of a bacteremia patient.</title>
        <authorList>
            <person name="Lund L.C."/>
            <person name="Sydenham T.V."/>
            <person name="Hogh S.V."/>
            <person name="Skov M.N."/>
            <person name="Kemp M."/>
            <person name="Justesen U.S."/>
        </authorList>
    </citation>
    <scope>NUCLEOTIDE SEQUENCE [LARGE SCALE GENOMIC DNA]</scope>
    <source>
        <strain evidence="8 9">08-306576</strain>
    </source>
</reference>
<dbReference type="InterPro" id="IPR029039">
    <property type="entry name" value="Flavoprotein-like_sf"/>
</dbReference>
<dbReference type="PANTHER" id="PTHR43741">
    <property type="entry name" value="FMN-DEPENDENT NADH-AZOREDUCTASE 1"/>
    <property type="match status" value="1"/>
</dbReference>
<evidence type="ECO:0000259" key="7">
    <source>
        <dbReference type="Pfam" id="PF02525"/>
    </source>
</evidence>
<gene>
    <name evidence="6" type="primary">azoR</name>
    <name evidence="8" type="ORF">QX51_15160</name>
</gene>
<comment type="caution">
    <text evidence="6">Lacks conserved residue(s) required for the propagation of feature annotation.</text>
</comment>
<feature type="binding site" evidence="6">
    <location>
        <begin position="18"/>
        <end position="20"/>
    </location>
    <ligand>
        <name>FMN</name>
        <dbReference type="ChEBI" id="CHEBI:58210"/>
    </ligand>
</feature>
<evidence type="ECO:0000256" key="1">
    <source>
        <dbReference type="ARBA" id="ARBA00022630"/>
    </source>
</evidence>
<keyword evidence="9" id="KW-1185">Reference proteome</keyword>
<comment type="cofactor">
    <cofactor evidence="6">
        <name>FMN</name>
        <dbReference type="ChEBI" id="CHEBI:58210"/>
    </cofactor>
    <text evidence="6">Binds 1 FMN per subunit.</text>
</comment>
<dbReference type="GO" id="GO:0016655">
    <property type="term" value="F:oxidoreductase activity, acting on NAD(P)H, quinone or similar compound as acceptor"/>
    <property type="evidence" value="ECO:0007669"/>
    <property type="project" value="InterPro"/>
</dbReference>
<comment type="subunit">
    <text evidence="6">Homodimer.</text>
</comment>
<comment type="catalytic activity">
    <reaction evidence="6">
        <text>2 a quinone + NADH + H(+) = 2 a 1,4-benzosemiquinone + NAD(+)</text>
        <dbReference type="Rhea" id="RHEA:65952"/>
        <dbReference type="ChEBI" id="CHEBI:15378"/>
        <dbReference type="ChEBI" id="CHEBI:57540"/>
        <dbReference type="ChEBI" id="CHEBI:57945"/>
        <dbReference type="ChEBI" id="CHEBI:132124"/>
        <dbReference type="ChEBI" id="CHEBI:134225"/>
    </reaction>
</comment>
<evidence type="ECO:0000313" key="8">
    <source>
        <dbReference type="EMBL" id="KHS56110.1"/>
    </source>
</evidence>
<dbReference type="InterPro" id="IPR023048">
    <property type="entry name" value="NADH:quinone_OxRdtase_FMN_depd"/>
</dbReference>
<name>A0A0B3WNJ6_9FIRM</name>
<dbReference type="GO" id="GO:0009055">
    <property type="term" value="F:electron transfer activity"/>
    <property type="evidence" value="ECO:0007669"/>
    <property type="project" value="UniProtKB-UniRule"/>
</dbReference>
<dbReference type="OrthoDB" id="9805013at2"/>
<keyword evidence="3 6" id="KW-0560">Oxidoreductase</keyword>
<proteinExistence type="inferred from homology"/>
<evidence type="ECO:0000256" key="4">
    <source>
        <dbReference type="ARBA" id="ARBA00023027"/>
    </source>
</evidence>
<dbReference type="EC" id="1.6.5.-" evidence="6"/>
<evidence type="ECO:0000256" key="5">
    <source>
        <dbReference type="ARBA" id="ARBA00048542"/>
    </source>
</evidence>
<sequence length="216" mass="25143">MKKTLLYISCNSKPEKLSSSKTVARLFIQKFIEKNPDFDVEEVDLYKDHIPRMEYEYFAGRSALVEKEALKQLDDHDQKEIQRINDLCEQFINARVYVISAPMWNSSFPPQLKEYFDCVIQDKKTIKFENKKPKGKLNDFDRSLVYIQSSGGKILPYTKLILNRGVSYIKYISKFIGIKKTKEILVDGTGTTEEERLASIDKASKEIDKVMKSLKY</sequence>
<dbReference type="SUPFAM" id="SSF52218">
    <property type="entry name" value="Flavoproteins"/>
    <property type="match status" value="1"/>
</dbReference>
<dbReference type="Gene3D" id="3.40.50.360">
    <property type="match status" value="1"/>
</dbReference>
<keyword evidence="4 6" id="KW-0520">NAD</keyword>
<dbReference type="AlphaFoldDB" id="A0A0B3WNJ6"/>
<comment type="function">
    <text evidence="6">Also exhibits azoreductase activity. Catalyzes the reductive cleavage of the azo bond in aromatic azo compounds to the corresponding amines.</text>
</comment>
<keyword evidence="2 6" id="KW-0288">FMN</keyword>
<evidence type="ECO:0000256" key="3">
    <source>
        <dbReference type="ARBA" id="ARBA00023002"/>
    </source>
</evidence>